<dbReference type="InterPro" id="IPR035093">
    <property type="entry name" value="RelE/ParE_toxin_dom_sf"/>
</dbReference>
<evidence type="ECO:0000256" key="3">
    <source>
        <dbReference type="PIRNR" id="PIRNR029218"/>
    </source>
</evidence>
<dbReference type="RefSeq" id="WP_248155994.1">
    <property type="nucleotide sequence ID" value="NZ_JAKZAJ010000002.1"/>
</dbReference>
<comment type="caution">
    <text evidence="4">The sequence shown here is derived from an EMBL/GenBank/DDBJ whole genome shotgun (WGS) entry which is preliminary data.</text>
</comment>
<dbReference type="PANTHER" id="PTHR33755">
    <property type="entry name" value="TOXIN PARE1-RELATED"/>
    <property type="match status" value="1"/>
</dbReference>
<dbReference type="PIRSF" id="PIRSF029218">
    <property type="entry name" value="ParE"/>
    <property type="match status" value="1"/>
</dbReference>
<protein>
    <recommendedName>
        <fullName evidence="3">Toxin</fullName>
    </recommendedName>
</protein>
<dbReference type="Gene3D" id="3.30.2310.20">
    <property type="entry name" value="RelE-like"/>
    <property type="match status" value="1"/>
</dbReference>
<dbReference type="Proteomes" id="UP001596055">
    <property type="component" value="Unassembled WGS sequence"/>
</dbReference>
<accession>A0ABW0RQV9</accession>
<dbReference type="EMBL" id="JBHSNL010000001">
    <property type="protein sequence ID" value="MFC5545332.1"/>
    <property type="molecule type" value="Genomic_DNA"/>
</dbReference>
<dbReference type="PANTHER" id="PTHR33755:SF9">
    <property type="entry name" value="TOXIN PARE1"/>
    <property type="match status" value="1"/>
</dbReference>
<keyword evidence="2" id="KW-1277">Toxin-antitoxin system</keyword>
<evidence type="ECO:0000256" key="1">
    <source>
        <dbReference type="ARBA" id="ARBA00006226"/>
    </source>
</evidence>
<sequence length="98" mass="11808">MSNFKLSRKAKTDLRSIARHTETKWGREQRNHYILQFDHCFHLLKDNPKLGQTCFEISPNYRQYPLGSHIIFYKISLDSDVEIIRILHERMLPEEHLI</sequence>
<organism evidence="4 5">
    <name type="scientific">Marinobacter koreensis</name>
    <dbReference type="NCBI Taxonomy" id="335974"/>
    <lineage>
        <taxon>Bacteria</taxon>
        <taxon>Pseudomonadati</taxon>
        <taxon>Pseudomonadota</taxon>
        <taxon>Gammaproteobacteria</taxon>
        <taxon>Pseudomonadales</taxon>
        <taxon>Marinobacteraceae</taxon>
        <taxon>Marinobacter</taxon>
    </lineage>
</organism>
<dbReference type="InterPro" id="IPR051803">
    <property type="entry name" value="TA_system_RelE-like_toxin"/>
</dbReference>
<evidence type="ECO:0000256" key="2">
    <source>
        <dbReference type="ARBA" id="ARBA00022649"/>
    </source>
</evidence>
<dbReference type="Pfam" id="PF05016">
    <property type="entry name" value="ParE_toxin"/>
    <property type="match status" value="1"/>
</dbReference>
<keyword evidence="5" id="KW-1185">Reference proteome</keyword>
<dbReference type="InterPro" id="IPR028344">
    <property type="entry name" value="ParE1/4"/>
</dbReference>
<evidence type="ECO:0000313" key="4">
    <source>
        <dbReference type="EMBL" id="MFC5545332.1"/>
    </source>
</evidence>
<dbReference type="InterPro" id="IPR007712">
    <property type="entry name" value="RelE/ParE_toxin"/>
</dbReference>
<gene>
    <name evidence="4" type="ORF">ACFPQA_09725</name>
</gene>
<name>A0ABW0RQV9_9GAMM</name>
<evidence type="ECO:0000313" key="5">
    <source>
        <dbReference type="Proteomes" id="UP001596055"/>
    </source>
</evidence>
<reference evidence="5" key="1">
    <citation type="journal article" date="2019" name="Int. J. Syst. Evol. Microbiol.">
        <title>The Global Catalogue of Microorganisms (GCM) 10K type strain sequencing project: providing services to taxonomists for standard genome sequencing and annotation.</title>
        <authorList>
            <consortium name="The Broad Institute Genomics Platform"/>
            <consortium name="The Broad Institute Genome Sequencing Center for Infectious Disease"/>
            <person name="Wu L."/>
            <person name="Ma J."/>
        </authorList>
    </citation>
    <scope>NUCLEOTIDE SEQUENCE [LARGE SCALE GENOMIC DNA]</scope>
    <source>
        <strain evidence="5">CGMCC 4.1799</strain>
    </source>
</reference>
<comment type="similarity">
    <text evidence="1 3">Belongs to the RelE toxin family.</text>
</comment>
<proteinExistence type="inferred from homology"/>